<evidence type="ECO:0000256" key="6">
    <source>
        <dbReference type="ARBA" id="ARBA00022670"/>
    </source>
</evidence>
<organism evidence="17 18">
    <name type="scientific">Alkaliphilus oremlandii (strain OhILAs)</name>
    <name type="common">Clostridium oremlandii (strain OhILAs)</name>
    <dbReference type="NCBI Taxonomy" id="350688"/>
    <lineage>
        <taxon>Bacteria</taxon>
        <taxon>Bacillati</taxon>
        <taxon>Bacillota</taxon>
        <taxon>Clostridia</taxon>
        <taxon>Peptostreptococcales</taxon>
        <taxon>Natronincolaceae</taxon>
        <taxon>Alkaliphilus</taxon>
    </lineage>
</organism>
<name>A8MFG0_ALKOO</name>
<dbReference type="InterPro" id="IPR012338">
    <property type="entry name" value="Beta-lactam/transpept-like"/>
</dbReference>
<dbReference type="eggNOG" id="COG1686">
    <property type="taxonomic scope" value="Bacteria"/>
</dbReference>
<evidence type="ECO:0000256" key="9">
    <source>
        <dbReference type="ARBA" id="ARBA00022960"/>
    </source>
</evidence>
<dbReference type="Proteomes" id="UP000000269">
    <property type="component" value="Chromosome"/>
</dbReference>
<keyword evidence="18" id="KW-1185">Reference proteome</keyword>
<comment type="function">
    <text evidence="1">Removes C-terminal D-alanyl residues from sugar-peptide cell wall precursors.</text>
</comment>
<dbReference type="Pfam" id="PF00768">
    <property type="entry name" value="Peptidase_S11"/>
    <property type="match status" value="1"/>
</dbReference>
<dbReference type="SMART" id="SM00936">
    <property type="entry name" value="PBP5_C"/>
    <property type="match status" value="1"/>
</dbReference>
<reference evidence="18" key="1">
    <citation type="submission" date="2007-10" db="EMBL/GenBank/DDBJ databases">
        <title>Complete genome of Alkaliphilus oremlandii OhILAs.</title>
        <authorList>
            <person name="Copeland A."/>
            <person name="Lucas S."/>
            <person name="Lapidus A."/>
            <person name="Barry K."/>
            <person name="Detter J.C."/>
            <person name="Glavina del Rio T."/>
            <person name="Hammon N."/>
            <person name="Israni S."/>
            <person name="Dalin E."/>
            <person name="Tice H."/>
            <person name="Pitluck S."/>
            <person name="Chain P."/>
            <person name="Malfatti S."/>
            <person name="Shin M."/>
            <person name="Vergez L."/>
            <person name="Schmutz J."/>
            <person name="Larimer F."/>
            <person name="Land M."/>
            <person name="Hauser L."/>
            <person name="Kyrpides N."/>
            <person name="Mikhailova N."/>
            <person name="Stolz J.F."/>
            <person name="Dawson A."/>
            <person name="Fisher E."/>
            <person name="Crable B."/>
            <person name="Perera E."/>
            <person name="Lisak J."/>
            <person name="Ranganathan M."/>
            <person name="Basu P."/>
            <person name="Richardson P."/>
        </authorList>
    </citation>
    <scope>NUCLEOTIDE SEQUENCE [LARGE SCALE GENOMIC DNA]</scope>
    <source>
        <strain evidence="18">OhILAs</strain>
    </source>
</reference>
<accession>A8MFG0</accession>
<comment type="catalytic activity">
    <reaction evidence="12">
        <text>Preferential cleavage: (Ac)2-L-Lys-D-Ala-|-D-Ala. Also transpeptidation of peptidyl-alanyl moieties that are N-acyl substituents of D-alanine.</text>
        <dbReference type="EC" id="3.4.16.4"/>
    </reaction>
</comment>
<sequence>MRERVFCFIIIFMMLMANPSYGQEKMKNIQTGGKSAIVMDVETGRILYEKNMHLKLPMASTTKIMTALLAIENIPLEKRVKINQNAQGIEGSSIYLRANEEVKAIDLVYGLMLRSGNDAAAAIAYEVSGSIEAFADLMNERANKIGAKNTNFTNPHGLHHENHYTTAYDLALITREALKNSVFKEVVKTKFWTADRNEYKHFANKNIGLEICEGGDGVKTGYTTRSGRCLVSSASREGMQFISITLDDYNWFDTNKKLLDEGFKRYRPHHIFTEEQVITSMKVLNGKKNTVFIKPNRGLIVPLSEGELERLLTVINAPDTLEAPLEKGSKIGTMVTYLDGKILGTTDLIIDESVERITIREKIKNLFIKQN</sequence>
<keyword evidence="6" id="KW-0645">Protease</keyword>
<dbReference type="InterPro" id="IPR018044">
    <property type="entry name" value="Peptidase_S11"/>
</dbReference>
<dbReference type="InterPro" id="IPR037167">
    <property type="entry name" value="Peptidase_S11_C_sf"/>
</dbReference>
<keyword evidence="11" id="KW-0961">Cell wall biogenesis/degradation</keyword>
<feature type="active site" evidence="13">
    <location>
        <position position="115"/>
    </location>
</feature>
<dbReference type="EC" id="3.4.16.4" evidence="4"/>
<proteinExistence type="inferred from homology"/>
<dbReference type="KEGG" id="aoe:Clos_1580"/>
<dbReference type="SUPFAM" id="SSF69189">
    <property type="entry name" value="Penicillin-binding protein associated domain"/>
    <property type="match status" value="1"/>
</dbReference>
<dbReference type="Gene3D" id="3.40.710.10">
    <property type="entry name" value="DD-peptidase/beta-lactamase superfamily"/>
    <property type="match status" value="1"/>
</dbReference>
<evidence type="ECO:0000313" key="18">
    <source>
        <dbReference type="Proteomes" id="UP000000269"/>
    </source>
</evidence>
<dbReference type="PRINTS" id="PR00725">
    <property type="entry name" value="DADACBPTASE1"/>
</dbReference>
<dbReference type="GO" id="GO:0071555">
    <property type="term" value="P:cell wall organization"/>
    <property type="evidence" value="ECO:0007669"/>
    <property type="project" value="UniProtKB-KW"/>
</dbReference>
<keyword evidence="10" id="KW-0573">Peptidoglycan synthesis</keyword>
<dbReference type="OrthoDB" id="9791132at2"/>
<evidence type="ECO:0000259" key="16">
    <source>
        <dbReference type="SMART" id="SM00936"/>
    </source>
</evidence>
<comment type="pathway">
    <text evidence="2">Cell wall biogenesis; peptidoglycan biosynthesis.</text>
</comment>
<dbReference type="UniPathway" id="UPA00219"/>
<dbReference type="InterPro" id="IPR012907">
    <property type="entry name" value="Peptidase_S11_C"/>
</dbReference>
<evidence type="ECO:0000313" key="17">
    <source>
        <dbReference type="EMBL" id="ABW19123.1"/>
    </source>
</evidence>
<keyword evidence="5 17" id="KW-0121">Carboxypeptidase</keyword>
<dbReference type="HOGENOM" id="CLU_027070_7_3_9"/>
<dbReference type="GO" id="GO:0009252">
    <property type="term" value="P:peptidoglycan biosynthetic process"/>
    <property type="evidence" value="ECO:0007669"/>
    <property type="project" value="UniProtKB-UniPathway"/>
</dbReference>
<dbReference type="GO" id="GO:0008360">
    <property type="term" value="P:regulation of cell shape"/>
    <property type="evidence" value="ECO:0007669"/>
    <property type="project" value="UniProtKB-KW"/>
</dbReference>
<comment type="similarity">
    <text evidence="3 15">Belongs to the peptidase S11 family.</text>
</comment>
<evidence type="ECO:0000256" key="10">
    <source>
        <dbReference type="ARBA" id="ARBA00022984"/>
    </source>
</evidence>
<keyword evidence="8 17" id="KW-0378">Hydrolase</keyword>
<dbReference type="Gene3D" id="2.60.410.10">
    <property type="entry name" value="D-Ala-D-Ala carboxypeptidase, C-terminal domain"/>
    <property type="match status" value="1"/>
</dbReference>
<dbReference type="PANTHER" id="PTHR21581">
    <property type="entry name" value="D-ALANYL-D-ALANINE CARBOXYPEPTIDASE"/>
    <property type="match status" value="1"/>
</dbReference>
<dbReference type="InterPro" id="IPR001967">
    <property type="entry name" value="Peptidase_S11_N"/>
</dbReference>
<dbReference type="InterPro" id="IPR015956">
    <property type="entry name" value="Peniciliin-bd_prot_C_sf"/>
</dbReference>
<evidence type="ECO:0000256" key="8">
    <source>
        <dbReference type="ARBA" id="ARBA00022801"/>
    </source>
</evidence>
<evidence type="ECO:0000256" key="12">
    <source>
        <dbReference type="ARBA" id="ARBA00034000"/>
    </source>
</evidence>
<gene>
    <name evidence="17" type="ordered locus">Clos_1580</name>
</gene>
<evidence type="ECO:0000256" key="1">
    <source>
        <dbReference type="ARBA" id="ARBA00003217"/>
    </source>
</evidence>
<evidence type="ECO:0000256" key="7">
    <source>
        <dbReference type="ARBA" id="ARBA00022729"/>
    </source>
</evidence>
<dbReference type="MEROPS" id="S11.004"/>
<dbReference type="GO" id="GO:0009002">
    <property type="term" value="F:serine-type D-Ala-D-Ala carboxypeptidase activity"/>
    <property type="evidence" value="ECO:0007669"/>
    <property type="project" value="UniProtKB-EC"/>
</dbReference>
<evidence type="ECO:0000256" key="13">
    <source>
        <dbReference type="PIRSR" id="PIRSR618044-1"/>
    </source>
</evidence>
<feature type="active site" description="Acyl-ester intermediate" evidence="13">
    <location>
        <position position="60"/>
    </location>
</feature>
<dbReference type="GO" id="GO:0006508">
    <property type="term" value="P:proteolysis"/>
    <property type="evidence" value="ECO:0007669"/>
    <property type="project" value="UniProtKB-KW"/>
</dbReference>
<dbReference type="EMBL" id="CP000853">
    <property type="protein sequence ID" value="ABW19123.1"/>
    <property type="molecule type" value="Genomic_DNA"/>
</dbReference>
<feature type="domain" description="Peptidase S11 D-Ala-D-Ala carboxypeptidase A C-terminal" evidence="16">
    <location>
        <begin position="266"/>
        <end position="356"/>
    </location>
</feature>
<protein>
    <recommendedName>
        <fullName evidence="4">serine-type D-Ala-D-Ala carboxypeptidase</fullName>
        <ecNumber evidence="4">3.4.16.4</ecNumber>
    </recommendedName>
</protein>
<dbReference type="Pfam" id="PF07943">
    <property type="entry name" value="PBP5_C"/>
    <property type="match status" value="1"/>
</dbReference>
<evidence type="ECO:0000256" key="2">
    <source>
        <dbReference type="ARBA" id="ARBA00004752"/>
    </source>
</evidence>
<evidence type="ECO:0000256" key="4">
    <source>
        <dbReference type="ARBA" id="ARBA00012448"/>
    </source>
</evidence>
<evidence type="ECO:0000256" key="15">
    <source>
        <dbReference type="RuleBase" id="RU004016"/>
    </source>
</evidence>
<feature type="active site" description="Proton acceptor" evidence="13">
    <location>
        <position position="63"/>
    </location>
</feature>
<keyword evidence="9" id="KW-0133">Cell shape</keyword>
<evidence type="ECO:0000256" key="14">
    <source>
        <dbReference type="PIRSR" id="PIRSR618044-2"/>
    </source>
</evidence>
<keyword evidence="7" id="KW-0732">Signal</keyword>
<evidence type="ECO:0000256" key="5">
    <source>
        <dbReference type="ARBA" id="ARBA00022645"/>
    </source>
</evidence>
<dbReference type="SUPFAM" id="SSF56601">
    <property type="entry name" value="beta-lactamase/transpeptidase-like"/>
    <property type="match status" value="1"/>
</dbReference>
<evidence type="ECO:0000256" key="3">
    <source>
        <dbReference type="ARBA" id="ARBA00007164"/>
    </source>
</evidence>
<dbReference type="STRING" id="350688.Clos_1580"/>
<dbReference type="PANTHER" id="PTHR21581:SF33">
    <property type="entry name" value="D-ALANYL-D-ALANINE CARBOXYPEPTIDASE DACB"/>
    <property type="match status" value="1"/>
</dbReference>
<dbReference type="AlphaFoldDB" id="A8MFG0"/>
<evidence type="ECO:0000256" key="11">
    <source>
        <dbReference type="ARBA" id="ARBA00023316"/>
    </source>
</evidence>
<feature type="binding site" evidence="14">
    <location>
        <position position="219"/>
    </location>
    <ligand>
        <name>substrate</name>
    </ligand>
</feature>